<gene>
    <name evidence="7" type="ORF">UT63_C0084G0002</name>
</gene>
<evidence type="ECO:0000313" key="8">
    <source>
        <dbReference type="Proteomes" id="UP000034539"/>
    </source>
</evidence>
<accession>A0A0G0SZP6</accession>
<evidence type="ECO:0000313" key="7">
    <source>
        <dbReference type="EMBL" id="KKR31082.1"/>
    </source>
</evidence>
<dbReference type="Proteomes" id="UP000034539">
    <property type="component" value="Unassembled WGS sequence"/>
</dbReference>
<dbReference type="PANTHER" id="PTHR43229:SF2">
    <property type="entry name" value="NODULATION PROTEIN J"/>
    <property type="match status" value="1"/>
</dbReference>
<comment type="similarity">
    <text evidence="5">Belongs to the ABC-2 integral membrane protein family.</text>
</comment>
<evidence type="ECO:0000256" key="2">
    <source>
        <dbReference type="ARBA" id="ARBA00022692"/>
    </source>
</evidence>
<dbReference type="PIRSF" id="PIRSF006648">
    <property type="entry name" value="DrrB"/>
    <property type="match status" value="1"/>
</dbReference>
<dbReference type="InterPro" id="IPR047817">
    <property type="entry name" value="ABC2_TM_bact-type"/>
</dbReference>
<feature type="transmembrane region" description="Helical" evidence="5">
    <location>
        <begin position="145"/>
        <end position="164"/>
    </location>
</feature>
<feature type="transmembrane region" description="Helical" evidence="5">
    <location>
        <begin position="176"/>
        <end position="203"/>
    </location>
</feature>
<evidence type="ECO:0000256" key="3">
    <source>
        <dbReference type="ARBA" id="ARBA00022989"/>
    </source>
</evidence>
<evidence type="ECO:0000256" key="1">
    <source>
        <dbReference type="ARBA" id="ARBA00004141"/>
    </source>
</evidence>
<proteinExistence type="inferred from homology"/>
<keyword evidence="5" id="KW-1003">Cell membrane</keyword>
<dbReference type="InterPro" id="IPR013525">
    <property type="entry name" value="ABC2_TM"/>
</dbReference>
<sequence>MINTRIIRIGGMVFRHIYLWRKSLSRFTDTFYWPVLSLLIWGYVSIYFINKGSPPNLIASLLGGLIFWTLIQRSQQDMSIGMLEDGWNRNLINIFATPITIWEYLIGLMVVAFIKMMAGFIVVGIVAFFLFHFNIYSFGIYLPLFILNLLLCGWWAGIVTNGLIIRYGYEMEALAWTIIFLLQPFSGVFYPISILPGWMQIIARLTPPSYIFEGLRALVFDGYFDWMLFGQSLGLNIIFIILTLLFYKRMFDSARDKGYLTKLF</sequence>
<comment type="subcellular location">
    <subcellularLocation>
        <location evidence="5">Cell membrane</location>
        <topology evidence="5">Multi-pass membrane protein</topology>
    </subcellularLocation>
    <subcellularLocation>
        <location evidence="1">Membrane</location>
        <topology evidence="1">Multi-pass membrane protein</topology>
    </subcellularLocation>
</comment>
<feature type="transmembrane region" description="Helical" evidence="5">
    <location>
        <begin position="31"/>
        <end position="49"/>
    </location>
</feature>
<dbReference type="GO" id="GO:0043190">
    <property type="term" value="C:ATP-binding cassette (ABC) transporter complex"/>
    <property type="evidence" value="ECO:0007669"/>
    <property type="project" value="InterPro"/>
</dbReference>
<dbReference type="PANTHER" id="PTHR43229">
    <property type="entry name" value="NODULATION PROTEIN J"/>
    <property type="match status" value="1"/>
</dbReference>
<dbReference type="GO" id="GO:0140359">
    <property type="term" value="F:ABC-type transporter activity"/>
    <property type="evidence" value="ECO:0007669"/>
    <property type="project" value="InterPro"/>
</dbReference>
<keyword evidence="4 5" id="KW-0472">Membrane</keyword>
<evidence type="ECO:0000259" key="6">
    <source>
        <dbReference type="PROSITE" id="PS51012"/>
    </source>
</evidence>
<name>A0A0G0SZP6_9BACT</name>
<dbReference type="PROSITE" id="PS51012">
    <property type="entry name" value="ABC_TM2"/>
    <property type="match status" value="1"/>
</dbReference>
<evidence type="ECO:0000256" key="5">
    <source>
        <dbReference type="RuleBase" id="RU361157"/>
    </source>
</evidence>
<evidence type="ECO:0000256" key="4">
    <source>
        <dbReference type="ARBA" id="ARBA00023136"/>
    </source>
</evidence>
<dbReference type="AlphaFoldDB" id="A0A0G0SZP6"/>
<dbReference type="InterPro" id="IPR000412">
    <property type="entry name" value="ABC_2_transport"/>
</dbReference>
<protein>
    <recommendedName>
        <fullName evidence="5">Transport permease protein</fullName>
    </recommendedName>
</protein>
<reference evidence="7 8" key="1">
    <citation type="journal article" date="2015" name="Nature">
        <title>rRNA introns, odd ribosomes, and small enigmatic genomes across a large radiation of phyla.</title>
        <authorList>
            <person name="Brown C.T."/>
            <person name="Hug L.A."/>
            <person name="Thomas B.C."/>
            <person name="Sharon I."/>
            <person name="Castelle C.J."/>
            <person name="Singh A."/>
            <person name="Wilkins M.J."/>
            <person name="Williams K.H."/>
            <person name="Banfield J.F."/>
        </authorList>
    </citation>
    <scope>NUCLEOTIDE SEQUENCE [LARGE SCALE GENOMIC DNA]</scope>
</reference>
<keyword evidence="2 5" id="KW-0812">Transmembrane</keyword>
<feature type="transmembrane region" description="Helical" evidence="5">
    <location>
        <begin position="223"/>
        <end position="247"/>
    </location>
</feature>
<feature type="transmembrane region" description="Helical" evidence="5">
    <location>
        <begin position="120"/>
        <end position="139"/>
    </location>
</feature>
<comment type="caution">
    <text evidence="7">The sequence shown here is derived from an EMBL/GenBank/DDBJ whole genome shotgun (WGS) entry which is preliminary data.</text>
</comment>
<feature type="transmembrane region" description="Helical" evidence="5">
    <location>
        <begin position="91"/>
        <end position="113"/>
    </location>
</feature>
<keyword evidence="5" id="KW-0813">Transport</keyword>
<dbReference type="Pfam" id="PF01061">
    <property type="entry name" value="ABC2_membrane"/>
    <property type="match status" value="1"/>
</dbReference>
<dbReference type="EMBL" id="LBXN01000084">
    <property type="protein sequence ID" value="KKR31082.1"/>
    <property type="molecule type" value="Genomic_DNA"/>
</dbReference>
<feature type="domain" description="ABC transmembrane type-2" evidence="6">
    <location>
        <begin position="25"/>
        <end position="250"/>
    </location>
</feature>
<keyword evidence="3 5" id="KW-1133">Transmembrane helix</keyword>
<dbReference type="InterPro" id="IPR051784">
    <property type="entry name" value="Nod_factor_ABC_transporter"/>
</dbReference>
<organism evidence="7 8">
    <name type="scientific">Candidatus Gottesmanbacteria bacterium GW2011_GWC2_39_8</name>
    <dbReference type="NCBI Taxonomy" id="1618450"/>
    <lineage>
        <taxon>Bacteria</taxon>
        <taxon>Candidatus Gottesmaniibacteriota</taxon>
    </lineage>
</organism>